<proteinExistence type="predicted"/>
<dbReference type="AlphaFoldDB" id="A0A6N8GNI8"/>
<protein>
    <submittedName>
        <fullName evidence="1">Uncharacterized protein</fullName>
    </submittedName>
</protein>
<evidence type="ECO:0000313" key="1">
    <source>
        <dbReference type="EMBL" id="MUN63787.1"/>
    </source>
</evidence>
<dbReference type="Proteomes" id="UP000436989">
    <property type="component" value="Unassembled WGS sequence"/>
</dbReference>
<name>A0A6N8GNI8_9MICC</name>
<evidence type="ECO:0000313" key="2">
    <source>
        <dbReference type="Proteomes" id="UP000436989"/>
    </source>
</evidence>
<sequence length="129" mass="14109">MTWAFEQDRELTWRDLAVLVHDPAMISRLSSLHRLKRRGARMGTPAQASSARSFHGMVIAFCPDQAMLALAENLPGVRGVAAVAHDNHRLLDWVGACAPQHLGGQVLIGLSPSATHMPQRDEASCHPTR</sequence>
<gene>
    <name evidence="1" type="ORF">GMA12_11655</name>
</gene>
<keyword evidence="2" id="KW-1185">Reference proteome</keyword>
<comment type="caution">
    <text evidence="1">The sequence shown here is derived from an EMBL/GenBank/DDBJ whole genome shotgun (WGS) entry which is preliminary data.</text>
</comment>
<dbReference type="RefSeq" id="WP_206064689.1">
    <property type="nucleotide sequence ID" value="NZ_WOGU01000009.1"/>
</dbReference>
<accession>A0A6N8GNI8</accession>
<reference evidence="1 2" key="1">
    <citation type="submission" date="2019-12" db="EMBL/GenBank/DDBJ databases">
        <authorList>
            <person name="Shi Y."/>
        </authorList>
    </citation>
    <scope>NUCLEOTIDE SEQUENCE [LARGE SCALE GENOMIC DNA]</scope>
    <source>
        <strain evidence="1 2">JCM 17929</strain>
    </source>
</reference>
<dbReference type="EMBL" id="WOGU01000009">
    <property type="protein sequence ID" value="MUN63787.1"/>
    <property type="molecule type" value="Genomic_DNA"/>
</dbReference>
<organism evidence="1 2">
    <name type="scientific">Kocuria sediminis</name>
    <dbReference type="NCBI Taxonomy" id="1038857"/>
    <lineage>
        <taxon>Bacteria</taxon>
        <taxon>Bacillati</taxon>
        <taxon>Actinomycetota</taxon>
        <taxon>Actinomycetes</taxon>
        <taxon>Micrococcales</taxon>
        <taxon>Micrococcaceae</taxon>
        <taxon>Kocuria</taxon>
    </lineage>
</organism>